<evidence type="ECO:0000313" key="2">
    <source>
        <dbReference type="EMBL" id="MBC3795235.1"/>
    </source>
</evidence>
<evidence type="ECO:0000313" key="3">
    <source>
        <dbReference type="Proteomes" id="UP000700732"/>
    </source>
</evidence>
<feature type="transmembrane region" description="Helical" evidence="1">
    <location>
        <begin position="240"/>
        <end position="261"/>
    </location>
</feature>
<keyword evidence="3" id="KW-1185">Reference proteome</keyword>
<name>A0ABR6WGM8_9BACT</name>
<comment type="caution">
    <text evidence="2">The sequence shown here is derived from an EMBL/GenBank/DDBJ whole genome shotgun (WGS) entry which is preliminary data.</text>
</comment>
<gene>
    <name evidence="2" type="ORF">FH603_5770</name>
</gene>
<keyword evidence="1" id="KW-1133">Transmembrane helix</keyword>
<proteinExistence type="predicted"/>
<feature type="transmembrane region" description="Helical" evidence="1">
    <location>
        <begin position="161"/>
        <end position="185"/>
    </location>
</feature>
<dbReference type="EMBL" id="VFIA01000096">
    <property type="protein sequence ID" value="MBC3795235.1"/>
    <property type="molecule type" value="Genomic_DNA"/>
</dbReference>
<feature type="transmembrane region" description="Helical" evidence="1">
    <location>
        <begin position="56"/>
        <end position="76"/>
    </location>
</feature>
<protein>
    <submittedName>
        <fullName evidence="2">Uncharacterized protein</fullName>
    </submittedName>
</protein>
<feature type="transmembrane region" description="Helical" evidence="1">
    <location>
        <begin position="211"/>
        <end position="233"/>
    </location>
</feature>
<feature type="transmembrane region" description="Helical" evidence="1">
    <location>
        <begin position="128"/>
        <end position="149"/>
    </location>
</feature>
<dbReference type="Proteomes" id="UP000700732">
    <property type="component" value="Unassembled WGS sequence"/>
</dbReference>
<accession>A0ABR6WGM8</accession>
<sequence>MEFSLINALQNAGDYFPQRALLLYGLFLLALSPIGVIWFFFDTRSINKESPAIKPLRFLLSIGTYLITLSYFYNFVQPPRFQGLLPSLTVWISLIGCSLELTFIITQAARARRSHFNNATRFDAAINALMGVVALPFLSGGIPLIIEIATHPRSGSNPLMLEAILTGFIVMQLLGGGTGVMMGIIQGNGSRAGSRRVPIFGWTLAGGDIRVAHFFAIHAVEIFPVVAGALLFLEPASALSLWRLFSLTFIALTIYLCYWAWTTKLPTSATGGSIPKTVEHFTA</sequence>
<organism evidence="2 3">
    <name type="scientific">Spirosoma utsteinense</name>
    <dbReference type="NCBI Taxonomy" id="2585773"/>
    <lineage>
        <taxon>Bacteria</taxon>
        <taxon>Pseudomonadati</taxon>
        <taxon>Bacteroidota</taxon>
        <taxon>Cytophagia</taxon>
        <taxon>Cytophagales</taxon>
        <taxon>Cytophagaceae</taxon>
        <taxon>Spirosoma</taxon>
    </lineage>
</organism>
<evidence type="ECO:0000256" key="1">
    <source>
        <dbReference type="SAM" id="Phobius"/>
    </source>
</evidence>
<reference evidence="2 3" key="1">
    <citation type="submission" date="2019-06" db="EMBL/GenBank/DDBJ databases">
        <title>Spirosoma utsteinense sp. nov. isolated from Antarctic ice-free soils.</title>
        <authorList>
            <person name="Tahon G."/>
        </authorList>
    </citation>
    <scope>NUCLEOTIDE SEQUENCE [LARGE SCALE GENOMIC DNA]</scope>
    <source>
        <strain evidence="2 3">LMG 31447</strain>
    </source>
</reference>
<feature type="transmembrane region" description="Helical" evidence="1">
    <location>
        <begin position="88"/>
        <end position="108"/>
    </location>
</feature>
<keyword evidence="1" id="KW-0812">Transmembrane</keyword>
<keyword evidence="1" id="KW-0472">Membrane</keyword>
<dbReference type="RefSeq" id="WP_186742463.1">
    <property type="nucleotide sequence ID" value="NZ_VFIA01000096.1"/>
</dbReference>
<feature type="transmembrane region" description="Helical" evidence="1">
    <location>
        <begin position="21"/>
        <end position="41"/>
    </location>
</feature>